<reference evidence="10" key="1">
    <citation type="submission" date="2017-06" db="EMBL/GenBank/DDBJ databases">
        <authorList>
            <person name="Assis F.L."/>
            <person name="Abrahao J.S."/>
            <person name="Silva L."/>
            <person name="Khalil J.B."/>
            <person name="Rodrigues R."/>
            <person name="Silva L.S."/>
            <person name="Boratto P."/>
            <person name="Andrade M."/>
            <person name="Kroon E.G."/>
            <person name="Ribeiro B."/>
            <person name="Bergier I."/>
            <person name="Seligmann H."/>
            <person name="Ghigo E."/>
            <person name="Colson P."/>
            <person name="Levasseur A."/>
            <person name="Raoult D."/>
            <person name="Scola B.L."/>
        </authorList>
    </citation>
    <scope>NUCLEOTIDE SEQUENCE</scope>
    <source>
        <strain evidence="10">Deep ocean</strain>
    </source>
</reference>
<dbReference type="EMBL" id="MF405918">
    <property type="protein sequence ID" value="QKU34519.1"/>
    <property type="molecule type" value="Genomic_DNA"/>
</dbReference>
<keyword evidence="4 10" id="KW-0489">Methyltransferase</keyword>
<dbReference type="GO" id="GO:0003908">
    <property type="term" value="F:methylated-DNA-[protein]-cysteine S-methyltransferase activity"/>
    <property type="evidence" value="ECO:0007669"/>
    <property type="project" value="UniProtKB-EC"/>
</dbReference>
<comment type="similarity">
    <text evidence="2">Belongs to the MGMT family.</text>
</comment>
<dbReference type="GeneID" id="80517847"/>
<evidence type="ECO:0000313" key="10">
    <source>
        <dbReference type="EMBL" id="QKU34519.1"/>
    </source>
</evidence>
<comment type="catalytic activity">
    <reaction evidence="1">
        <text>a 4-O-methyl-thymidine in DNA + L-cysteinyl-[protein] = a thymidine in DNA + S-methyl-L-cysteinyl-[protein]</text>
        <dbReference type="Rhea" id="RHEA:53428"/>
        <dbReference type="Rhea" id="RHEA-COMP:10131"/>
        <dbReference type="Rhea" id="RHEA-COMP:10132"/>
        <dbReference type="Rhea" id="RHEA-COMP:13555"/>
        <dbReference type="Rhea" id="RHEA-COMP:13556"/>
        <dbReference type="ChEBI" id="CHEBI:29950"/>
        <dbReference type="ChEBI" id="CHEBI:82612"/>
        <dbReference type="ChEBI" id="CHEBI:137386"/>
        <dbReference type="ChEBI" id="CHEBI:137387"/>
        <dbReference type="EC" id="2.1.1.63"/>
    </reaction>
</comment>
<evidence type="ECO:0000256" key="3">
    <source>
        <dbReference type="ARBA" id="ARBA00011918"/>
    </source>
</evidence>
<dbReference type="NCBIfam" id="TIGR00589">
    <property type="entry name" value="ogt"/>
    <property type="match status" value="1"/>
</dbReference>
<evidence type="ECO:0000256" key="8">
    <source>
        <dbReference type="ARBA" id="ARBA00049348"/>
    </source>
</evidence>
<dbReference type="Gene3D" id="1.10.10.10">
    <property type="entry name" value="Winged helix-like DNA-binding domain superfamily/Winged helix DNA-binding domain"/>
    <property type="match status" value="1"/>
</dbReference>
<evidence type="ECO:0000256" key="2">
    <source>
        <dbReference type="ARBA" id="ARBA00008711"/>
    </source>
</evidence>
<dbReference type="KEGG" id="vg:80517847"/>
<dbReference type="PROSITE" id="PS00374">
    <property type="entry name" value="MGMT"/>
    <property type="match status" value="1"/>
</dbReference>
<dbReference type="InterPro" id="IPR014048">
    <property type="entry name" value="MethylDNA_cys_MeTrfase_DNA-bd"/>
</dbReference>
<dbReference type="SUPFAM" id="SSF46767">
    <property type="entry name" value="Methylated DNA-protein cysteine methyltransferase, C-terminal domain"/>
    <property type="match status" value="1"/>
</dbReference>
<keyword evidence="5 10" id="KW-0808">Transferase</keyword>
<evidence type="ECO:0000256" key="7">
    <source>
        <dbReference type="ARBA" id="ARBA00023204"/>
    </source>
</evidence>
<comment type="catalytic activity">
    <reaction evidence="8">
        <text>a 6-O-methyl-2'-deoxyguanosine in DNA + L-cysteinyl-[protein] = S-methyl-L-cysteinyl-[protein] + a 2'-deoxyguanosine in DNA</text>
        <dbReference type="Rhea" id="RHEA:24000"/>
        <dbReference type="Rhea" id="RHEA-COMP:10131"/>
        <dbReference type="Rhea" id="RHEA-COMP:10132"/>
        <dbReference type="Rhea" id="RHEA-COMP:11367"/>
        <dbReference type="Rhea" id="RHEA-COMP:11368"/>
        <dbReference type="ChEBI" id="CHEBI:29950"/>
        <dbReference type="ChEBI" id="CHEBI:82612"/>
        <dbReference type="ChEBI" id="CHEBI:85445"/>
        <dbReference type="ChEBI" id="CHEBI:85448"/>
        <dbReference type="EC" id="2.1.1.63"/>
    </reaction>
</comment>
<keyword evidence="7" id="KW-0234">DNA repair</keyword>
<evidence type="ECO:0000259" key="9">
    <source>
        <dbReference type="Pfam" id="PF01035"/>
    </source>
</evidence>
<dbReference type="GO" id="GO:0032259">
    <property type="term" value="P:methylation"/>
    <property type="evidence" value="ECO:0007669"/>
    <property type="project" value="UniProtKB-KW"/>
</dbReference>
<protein>
    <recommendedName>
        <fullName evidence="3">methylated-DNA--[protein]-cysteine S-methyltransferase</fullName>
        <ecNumber evidence="3">2.1.1.63</ecNumber>
    </recommendedName>
</protein>
<accession>A0A6N1NH86</accession>
<dbReference type="InterPro" id="IPR036217">
    <property type="entry name" value="MethylDNA_cys_MeTrfase_DNAb"/>
</dbReference>
<feature type="domain" description="Methylated-DNA-[protein]-cysteine S-methyltransferase DNA binding" evidence="9">
    <location>
        <begin position="66"/>
        <end position="144"/>
    </location>
</feature>
<dbReference type="CDD" id="cd06445">
    <property type="entry name" value="ATase"/>
    <property type="match status" value="1"/>
</dbReference>
<dbReference type="GO" id="GO:0006281">
    <property type="term" value="P:DNA repair"/>
    <property type="evidence" value="ECO:0007669"/>
    <property type="project" value="UniProtKB-KW"/>
</dbReference>
<dbReference type="InterPro" id="IPR036388">
    <property type="entry name" value="WH-like_DNA-bd_sf"/>
</dbReference>
<dbReference type="InterPro" id="IPR001497">
    <property type="entry name" value="MethylDNA_cys_MeTrfase_AS"/>
</dbReference>
<dbReference type="FunFam" id="1.10.10.10:FF:000214">
    <property type="entry name" value="Methylated-DNA--protein-cysteine methyltransferase"/>
    <property type="match status" value="1"/>
</dbReference>
<organism evidence="10">
    <name type="scientific">Tupanvirus deep ocean</name>
    <dbReference type="NCBI Taxonomy" id="2126984"/>
    <lineage>
        <taxon>Viruses</taxon>
        <taxon>Varidnaviria</taxon>
        <taxon>Bamfordvirae</taxon>
        <taxon>Nucleocytoviricota</taxon>
        <taxon>Megaviricetes</taxon>
        <taxon>Imitervirales</taxon>
        <taxon>Mimiviridae</taxon>
        <taxon>Megamimivirinae</taxon>
        <taxon>Tupanvirus</taxon>
        <taxon>Tupanvirus altamarinense</taxon>
    </lineage>
</organism>
<dbReference type="EC" id="2.1.1.63" evidence="3"/>
<keyword evidence="6" id="KW-0227">DNA damage</keyword>
<dbReference type="RefSeq" id="YP_010781156.1">
    <property type="nucleotide sequence ID" value="NC_075038.1"/>
</dbReference>
<reference evidence="10" key="2">
    <citation type="journal article" date="2018" name="Nat. Commun.">
        <title>Tailed giant Tupanvirus possesses the most complete translational apparatus of the known virosphere.</title>
        <authorList>
            <person name="Abrahao J."/>
            <person name="Silva L."/>
            <person name="Silva L.S."/>
            <person name="Khalil J.Y.B."/>
            <person name="Rodrigues R."/>
            <person name="Arantes T."/>
            <person name="Assis F."/>
            <person name="Boratto P."/>
            <person name="Andrade M."/>
            <person name="Kroon E.G."/>
            <person name="Ribeiro B."/>
            <person name="Bergier I."/>
            <person name="Seligmann H."/>
            <person name="Ghigo E."/>
            <person name="Colson P."/>
            <person name="Levasseur A."/>
            <person name="Kroemer G."/>
            <person name="Raoult D."/>
            <person name="La Scola B."/>
        </authorList>
    </citation>
    <scope>NUCLEOTIDE SEQUENCE [LARGE SCALE GENOMIC DNA]</scope>
    <source>
        <strain evidence="10">Deep ocean</strain>
    </source>
</reference>
<dbReference type="PANTHER" id="PTHR10815:SF13">
    <property type="entry name" value="METHYLATED-DNA--PROTEIN-CYSTEINE METHYLTRANSFERASE"/>
    <property type="match status" value="1"/>
</dbReference>
<sequence length="147" mass="16719">MDIDIINTKIGTMKILSKNGFIHETIFTDTKEKEIVNDHSIFDDTKDYFDGVSTCLLSNLKLVGTEFQKKVWKAICKIPYGYTKTYSDIANEIGFPNSCRAVANACGQNKIALFVPCHRVVGKNNVGGYKWNSQRKKWLLKFEKNNS</sequence>
<dbReference type="PANTHER" id="PTHR10815">
    <property type="entry name" value="METHYLATED-DNA--PROTEIN-CYSTEINE METHYLTRANSFERASE"/>
    <property type="match status" value="1"/>
</dbReference>
<proteinExistence type="inferred from homology"/>
<evidence type="ECO:0000256" key="5">
    <source>
        <dbReference type="ARBA" id="ARBA00022679"/>
    </source>
</evidence>
<evidence type="ECO:0000256" key="6">
    <source>
        <dbReference type="ARBA" id="ARBA00022763"/>
    </source>
</evidence>
<name>A0A6N1NH86_9VIRU</name>
<dbReference type="Pfam" id="PF01035">
    <property type="entry name" value="DNA_binding_1"/>
    <property type="match status" value="1"/>
</dbReference>
<evidence type="ECO:0000256" key="4">
    <source>
        <dbReference type="ARBA" id="ARBA00022603"/>
    </source>
</evidence>
<evidence type="ECO:0000256" key="1">
    <source>
        <dbReference type="ARBA" id="ARBA00001286"/>
    </source>
</evidence>